<dbReference type="PANTHER" id="PTHR14540">
    <property type="entry name" value="INTEGRATOR COMPLEX SUBUNIT 15"/>
    <property type="match status" value="1"/>
</dbReference>
<dbReference type="FunFam" id="2.40.50.140:FF:000086">
    <property type="entry name" value="Cold shock domain-containing protein C2"/>
    <property type="match status" value="1"/>
</dbReference>
<dbReference type="SUPFAM" id="SSF50249">
    <property type="entry name" value="Nucleic acid-binding proteins"/>
    <property type="match status" value="1"/>
</dbReference>
<dbReference type="CDD" id="cd04458">
    <property type="entry name" value="CSP_CDS"/>
    <property type="match status" value="1"/>
</dbReference>
<keyword evidence="1" id="KW-0597">Phosphoprotein</keyword>
<dbReference type="Pfam" id="PF00313">
    <property type="entry name" value="CSD"/>
    <property type="match status" value="1"/>
</dbReference>
<gene>
    <name evidence="4" type="ORF">AAFF_G00080800</name>
</gene>
<reference evidence="4" key="1">
    <citation type="journal article" date="2023" name="Science">
        <title>Genome structures resolve the early diversification of teleost fishes.</title>
        <authorList>
            <person name="Parey E."/>
            <person name="Louis A."/>
            <person name="Montfort J."/>
            <person name="Bouchez O."/>
            <person name="Roques C."/>
            <person name="Iampietro C."/>
            <person name="Lluch J."/>
            <person name="Castinel A."/>
            <person name="Donnadieu C."/>
            <person name="Desvignes T."/>
            <person name="Floi Bucao C."/>
            <person name="Jouanno E."/>
            <person name="Wen M."/>
            <person name="Mejri S."/>
            <person name="Dirks R."/>
            <person name="Jansen H."/>
            <person name="Henkel C."/>
            <person name="Chen W.J."/>
            <person name="Zahm M."/>
            <person name="Cabau C."/>
            <person name="Klopp C."/>
            <person name="Thompson A.W."/>
            <person name="Robinson-Rechavi M."/>
            <person name="Braasch I."/>
            <person name="Lecointre G."/>
            <person name="Bobe J."/>
            <person name="Postlethwait J.H."/>
            <person name="Berthelot C."/>
            <person name="Roest Crollius H."/>
            <person name="Guiguen Y."/>
        </authorList>
    </citation>
    <scope>NUCLEOTIDE SEQUENCE</scope>
    <source>
        <strain evidence="4">NC1722</strain>
    </source>
</reference>
<dbReference type="InterPro" id="IPR019844">
    <property type="entry name" value="CSD_CS"/>
</dbReference>
<evidence type="ECO:0000313" key="5">
    <source>
        <dbReference type="Proteomes" id="UP001221898"/>
    </source>
</evidence>
<dbReference type="InterPro" id="IPR011129">
    <property type="entry name" value="CSD"/>
</dbReference>
<dbReference type="PROSITE" id="PS51857">
    <property type="entry name" value="CSD_2"/>
    <property type="match status" value="1"/>
</dbReference>
<dbReference type="PANTHER" id="PTHR14540:SF2">
    <property type="entry name" value="INTEGRATOR COMPLEX SUBUNIT 15"/>
    <property type="match status" value="1"/>
</dbReference>
<dbReference type="InterPro" id="IPR027844">
    <property type="entry name" value="INTS15"/>
</dbReference>
<dbReference type="Pfam" id="PF14964">
    <property type="entry name" value="INTS15"/>
    <property type="match status" value="1"/>
</dbReference>
<protein>
    <recommendedName>
        <fullName evidence="3">CSD domain-containing protein</fullName>
    </recommendedName>
</protein>
<evidence type="ECO:0000256" key="1">
    <source>
        <dbReference type="ARBA" id="ARBA00022553"/>
    </source>
</evidence>
<dbReference type="SMART" id="SM00357">
    <property type="entry name" value="CSP"/>
    <property type="match status" value="1"/>
</dbReference>
<name>A0AAD7T3B2_9TELE</name>
<evidence type="ECO:0000313" key="4">
    <source>
        <dbReference type="EMBL" id="KAJ8413573.1"/>
    </source>
</evidence>
<comment type="caution">
    <text evidence="4">The sequence shown here is derived from an EMBL/GenBank/DDBJ whole genome shotgun (WGS) entry which is preliminary data.</text>
</comment>
<feature type="compositionally biased region" description="Low complexity" evidence="2">
    <location>
        <begin position="460"/>
        <end position="476"/>
    </location>
</feature>
<dbReference type="InterPro" id="IPR002059">
    <property type="entry name" value="CSP_DNA-bd"/>
</dbReference>
<dbReference type="Gene3D" id="2.40.50.140">
    <property type="entry name" value="Nucleic acid-binding proteins"/>
    <property type="match status" value="1"/>
</dbReference>
<dbReference type="GO" id="GO:0003676">
    <property type="term" value="F:nucleic acid binding"/>
    <property type="evidence" value="ECO:0007669"/>
    <property type="project" value="InterPro"/>
</dbReference>
<feature type="region of interest" description="Disordered" evidence="2">
    <location>
        <begin position="454"/>
        <end position="516"/>
    </location>
</feature>
<dbReference type="PROSITE" id="PS00352">
    <property type="entry name" value="CSD_1"/>
    <property type="match status" value="1"/>
</dbReference>
<feature type="domain" description="CSD" evidence="3">
    <location>
        <begin position="522"/>
        <end position="588"/>
    </location>
</feature>
<accession>A0AAD7T3B2</accession>
<sequence length="607" mass="67704">MSDIRHSLLRRDALSAAKEVLYHLDIYFSSQLQNTAVPIVDKGTIELVEEFIFHVPKDRNVQPKRMNSLQELQLLEIMCSYFQEQSKDAVRQIIFSALFSPQGNKADDNRMAMLGKLVSMAVAVCRVPILECAASWLQRSHAIYCVRLAKVLVDDYCSLVPGSIQTLQQISSASPRFCCQFITAVTALYDLSSEDLIPPFDLLEMVVTWIFDDPRLTLITFLNTPISANLPLGCLDLTPLLGLVRWCVKSPLAYKRNIKPSLSNGHMGKLPRETMECEGGDRDSQPLYSKLHLSVLQVLMMLQVHLTEKNLFGRLGLLLFEHVAQLVEELGRLVDELNPLNTTKEIELSLDRLAQALQVAMAAGALLCTREDLRSLCSRLPHNNLLQLVMSGPVQQPPHSPYQPGFYPHIHTPPLGYPPRPASVLFKSMLIRYLEIYAKQPFLTTFKVRKKSMSSEARSPDPSQLSLGSPQSPVSQNALRLPECHHRDRSPSPLRGYLIPSPLPTRRTRTSSVTARASQGPMFTGVCKCFSRSKGHGFITPSEGSSDIFVHISDIEGEYVPMEGDKVSYKVCSIPPKHVKVQAVEVTITHLALGSTHETWTGAVISS</sequence>
<dbReference type="EMBL" id="JAINUG010000015">
    <property type="protein sequence ID" value="KAJ8413573.1"/>
    <property type="molecule type" value="Genomic_DNA"/>
</dbReference>
<keyword evidence="5" id="KW-1185">Reference proteome</keyword>
<evidence type="ECO:0000259" key="3">
    <source>
        <dbReference type="PROSITE" id="PS51857"/>
    </source>
</evidence>
<organism evidence="4 5">
    <name type="scientific">Aldrovandia affinis</name>
    <dbReference type="NCBI Taxonomy" id="143900"/>
    <lineage>
        <taxon>Eukaryota</taxon>
        <taxon>Metazoa</taxon>
        <taxon>Chordata</taxon>
        <taxon>Craniata</taxon>
        <taxon>Vertebrata</taxon>
        <taxon>Euteleostomi</taxon>
        <taxon>Actinopterygii</taxon>
        <taxon>Neopterygii</taxon>
        <taxon>Teleostei</taxon>
        <taxon>Notacanthiformes</taxon>
        <taxon>Halosauridae</taxon>
        <taxon>Aldrovandia</taxon>
    </lineage>
</organism>
<dbReference type="Proteomes" id="UP001221898">
    <property type="component" value="Unassembled WGS sequence"/>
</dbReference>
<proteinExistence type="predicted"/>
<evidence type="ECO:0000256" key="2">
    <source>
        <dbReference type="SAM" id="MobiDB-lite"/>
    </source>
</evidence>
<dbReference type="AlphaFoldDB" id="A0AAD7T3B2"/>
<dbReference type="InterPro" id="IPR012340">
    <property type="entry name" value="NA-bd_OB-fold"/>
</dbReference>